<dbReference type="EMBL" id="CACRTD010000068">
    <property type="protein sequence ID" value="VYT52296.1"/>
    <property type="molecule type" value="Genomic_DNA"/>
</dbReference>
<dbReference type="Gene3D" id="6.20.20.10">
    <property type="match status" value="1"/>
</dbReference>
<accession>A0A6N2XEY6</accession>
<gene>
    <name evidence="1" type="primary">dnaJ_3</name>
    <name evidence="1" type="ORF">BOLFYP28_04205</name>
</gene>
<dbReference type="InterPro" id="IPR036410">
    <property type="entry name" value="HSP_DnaJ_Cys-rich_dom_sf"/>
</dbReference>
<proteinExistence type="predicted"/>
<evidence type="ECO:0000313" key="1">
    <source>
        <dbReference type="EMBL" id="VYT52296.1"/>
    </source>
</evidence>
<name>A0A6N2XEY6_BACOV</name>
<reference evidence="1" key="1">
    <citation type="submission" date="2019-11" db="EMBL/GenBank/DDBJ databases">
        <authorList>
            <person name="Feng L."/>
        </authorList>
    </citation>
    <scope>NUCLEOTIDE SEQUENCE</scope>
    <source>
        <strain evidence="1">BovatusLFYP28</strain>
    </source>
</reference>
<dbReference type="SUPFAM" id="SSF57938">
    <property type="entry name" value="DnaJ/Hsp40 cysteine-rich domain"/>
    <property type="match status" value="1"/>
</dbReference>
<dbReference type="AlphaFoldDB" id="A0A6N2XEY6"/>
<sequence>MKQQIKKEPKVALCRRCHGTGRIETGRLFRKTETCPQCEGSGRVTVSAEMALDIRPYKPKEKPMED</sequence>
<protein>
    <submittedName>
        <fullName evidence="1">Chaperone protein DnaJ</fullName>
    </submittedName>
</protein>
<dbReference type="RefSeq" id="WP_195494139.1">
    <property type="nucleotide sequence ID" value="NZ_JAQNWP010000039.1"/>
</dbReference>
<organism evidence="1">
    <name type="scientific">Bacteroides ovatus</name>
    <dbReference type="NCBI Taxonomy" id="28116"/>
    <lineage>
        <taxon>Bacteria</taxon>
        <taxon>Pseudomonadati</taxon>
        <taxon>Bacteroidota</taxon>
        <taxon>Bacteroidia</taxon>
        <taxon>Bacteroidales</taxon>
        <taxon>Bacteroidaceae</taxon>
        <taxon>Bacteroides</taxon>
    </lineage>
</organism>